<dbReference type="GO" id="GO:0015631">
    <property type="term" value="F:tubulin binding"/>
    <property type="evidence" value="ECO:0007669"/>
    <property type="project" value="TreeGrafter"/>
</dbReference>
<dbReference type="Gene3D" id="3.30.470.20">
    <property type="entry name" value="ATP-grasp fold, B domain"/>
    <property type="match status" value="1"/>
</dbReference>
<evidence type="ECO:0000256" key="6">
    <source>
        <dbReference type="SAM" id="MobiDB-lite"/>
    </source>
</evidence>
<dbReference type="PANTHER" id="PTHR12241:SF39">
    <property type="entry name" value="TUBULIN POLYGLUTAMYLASE TTLL9-RELATED"/>
    <property type="match status" value="1"/>
</dbReference>
<gene>
    <name evidence="7" type="ORF">OXX778_LOCUS1821</name>
</gene>
<keyword evidence="8" id="KW-1185">Reference proteome</keyword>
<comment type="similarity">
    <text evidence="1">Belongs to the tubulin--tyrosine ligase family.</text>
</comment>
<dbReference type="Proteomes" id="UP000663879">
    <property type="component" value="Unassembled WGS sequence"/>
</dbReference>
<dbReference type="OrthoDB" id="202825at2759"/>
<protein>
    <recommendedName>
        <fullName evidence="5">Tubulin--tyrosine ligase-like protein 9</fullName>
    </recommendedName>
</protein>
<dbReference type="AlphaFoldDB" id="A0A813M4D3"/>
<evidence type="ECO:0000256" key="4">
    <source>
        <dbReference type="ARBA" id="ARBA00022840"/>
    </source>
</evidence>
<dbReference type="GO" id="GO:0070740">
    <property type="term" value="F:tubulin-glutamic acid ligase activity"/>
    <property type="evidence" value="ECO:0007669"/>
    <property type="project" value="TreeGrafter"/>
</dbReference>
<dbReference type="PROSITE" id="PS51221">
    <property type="entry name" value="TTL"/>
    <property type="match status" value="1"/>
</dbReference>
<dbReference type="PANTHER" id="PTHR12241">
    <property type="entry name" value="TUBULIN POLYGLUTAMYLASE"/>
    <property type="match status" value="1"/>
</dbReference>
<evidence type="ECO:0000256" key="2">
    <source>
        <dbReference type="ARBA" id="ARBA00022598"/>
    </source>
</evidence>
<comment type="caution">
    <text evidence="7">The sequence shown here is derived from an EMBL/GenBank/DDBJ whole genome shotgun (WGS) entry which is preliminary data.</text>
</comment>
<sequence>MIAYKTLEMTARFENILCGSKSRLGFEYYTVPNIKMNQKQQNQNNKTGNQSTSAAVNPPNPPVPSVSISFNFYQQMLANNANIIIPFSKPLRRGANDRPIKFRCFLQNTMLDVLKSRGWIEVTDPNDEWDFYWVDVGSMKELFDQGYFEEHMRINHFRNHYEMTRKDLMVKNLKRYKRQFERDQNKAEAAKWDFFPTTFVLPSEYHMFVEEFKRKPGTIWIMKPAGRAQGKGIFLFTDLKDITDWKKGENKNNEKLNDPNREPPEVYVVQRYLHNPYLIGGKKFDMRIYVLVTSFNPLKAYLYREGFARLSGTRFSLDSIGDTYVHITNNAIQKQAPNYDPDKGAKWSMQNLRQYLIAKHGLEEVESMFRLMDDIFIKSLQSVQKTIINDKHCFELYGYDILLDSDLKPWLIEINASPALTASSQDDYELKFRLLDDTLTIIDMENRLTGKEKRVGGFDLIWNDGPVMIEDCSTDQSRLNSFLGCYNDREDQLKKLYRQILLNRKTQKVEQN</sequence>
<feature type="compositionally biased region" description="Low complexity" evidence="6">
    <location>
        <begin position="39"/>
        <end position="57"/>
    </location>
</feature>
<organism evidence="7 8">
    <name type="scientific">Brachionus calyciflorus</name>
    <dbReference type="NCBI Taxonomy" id="104777"/>
    <lineage>
        <taxon>Eukaryota</taxon>
        <taxon>Metazoa</taxon>
        <taxon>Spiralia</taxon>
        <taxon>Gnathifera</taxon>
        <taxon>Rotifera</taxon>
        <taxon>Eurotatoria</taxon>
        <taxon>Monogononta</taxon>
        <taxon>Pseudotrocha</taxon>
        <taxon>Ploima</taxon>
        <taxon>Brachionidae</taxon>
        <taxon>Brachionus</taxon>
    </lineage>
</organism>
<name>A0A813M4D3_9BILA</name>
<dbReference type="GO" id="GO:0005524">
    <property type="term" value="F:ATP binding"/>
    <property type="evidence" value="ECO:0007669"/>
    <property type="project" value="UniProtKB-KW"/>
</dbReference>
<keyword evidence="2" id="KW-0436">Ligase</keyword>
<keyword evidence="3" id="KW-0547">Nucleotide-binding</keyword>
<reference evidence="7" key="1">
    <citation type="submission" date="2021-02" db="EMBL/GenBank/DDBJ databases">
        <authorList>
            <person name="Nowell W R."/>
        </authorList>
    </citation>
    <scope>NUCLEOTIDE SEQUENCE</scope>
    <source>
        <strain evidence="7">Ploen Becks lab</strain>
    </source>
</reference>
<evidence type="ECO:0000313" key="7">
    <source>
        <dbReference type="EMBL" id="CAF0717495.1"/>
    </source>
</evidence>
<proteinExistence type="inferred from homology"/>
<dbReference type="GO" id="GO:0036064">
    <property type="term" value="C:ciliary basal body"/>
    <property type="evidence" value="ECO:0007669"/>
    <property type="project" value="TreeGrafter"/>
</dbReference>
<dbReference type="GO" id="GO:0000226">
    <property type="term" value="P:microtubule cytoskeleton organization"/>
    <property type="evidence" value="ECO:0007669"/>
    <property type="project" value="TreeGrafter"/>
</dbReference>
<keyword evidence="4" id="KW-0067">ATP-binding</keyword>
<dbReference type="SUPFAM" id="SSF56059">
    <property type="entry name" value="Glutathione synthetase ATP-binding domain-like"/>
    <property type="match status" value="1"/>
</dbReference>
<evidence type="ECO:0000256" key="5">
    <source>
        <dbReference type="ARBA" id="ARBA00030445"/>
    </source>
</evidence>
<feature type="region of interest" description="Disordered" evidence="6">
    <location>
        <begin position="39"/>
        <end position="60"/>
    </location>
</feature>
<accession>A0A813M4D3</accession>
<evidence type="ECO:0000313" key="8">
    <source>
        <dbReference type="Proteomes" id="UP000663879"/>
    </source>
</evidence>
<dbReference type="EMBL" id="CAJNOC010000127">
    <property type="protein sequence ID" value="CAF0717495.1"/>
    <property type="molecule type" value="Genomic_DNA"/>
</dbReference>
<dbReference type="Pfam" id="PF03133">
    <property type="entry name" value="TTL"/>
    <property type="match status" value="1"/>
</dbReference>
<evidence type="ECO:0000256" key="1">
    <source>
        <dbReference type="ARBA" id="ARBA00006820"/>
    </source>
</evidence>
<evidence type="ECO:0000256" key="3">
    <source>
        <dbReference type="ARBA" id="ARBA00022741"/>
    </source>
</evidence>
<dbReference type="InterPro" id="IPR004344">
    <property type="entry name" value="TTL/TTLL_fam"/>
</dbReference>